<comment type="caution">
    <text evidence="9">The sequence shown here is derived from an EMBL/GenBank/DDBJ whole genome shotgun (WGS) entry which is preliminary data.</text>
</comment>
<sequence>MALSAFLGAGPMSGALMSGALMAAPPGATSQPAESTVVAGLIRADEWAQYRDRFIISGRVVDNANGDITHSESQGYGMMLAVMADDSATFSALWGFVRSQMMVRDDGLTAWRWHPATRPHVTDINNATDGDILIAGALLLGANAWEKPELAAAARTIMNAVAGNTVIRAGGQTLLLPGVEGFHRGARPDAPVINPSYWVFEALALFAKHRPQQPVWQKLTESGLMLIDHTSFGPAGAPSEWVSVRDAARPRPAAGFNAEYGYNALRIPLYLMRAGIDDRPRLARFRKLWSRNGQHAPAIIDIHSGRSRYDLDDSGYAMIVASLDCALDGTPIPETLRRFSPALYYPSTLHLLGLSLVRQRYPQCL</sequence>
<keyword evidence="8" id="KW-0732">Signal</keyword>
<evidence type="ECO:0000313" key="9">
    <source>
        <dbReference type="EMBL" id="MBB3810149.1"/>
    </source>
</evidence>
<name>A0A7W5Z543_9HYPH</name>
<dbReference type="GO" id="GO:0030245">
    <property type="term" value="P:cellulose catabolic process"/>
    <property type="evidence" value="ECO:0007669"/>
    <property type="project" value="UniProtKB-KW"/>
</dbReference>
<dbReference type="GO" id="GO:0008810">
    <property type="term" value="F:cellulase activity"/>
    <property type="evidence" value="ECO:0007669"/>
    <property type="project" value="UniProtKB-EC"/>
</dbReference>
<accession>A0A7W5Z543</accession>
<dbReference type="EMBL" id="JACICC010000005">
    <property type="protein sequence ID" value="MBB3810149.1"/>
    <property type="molecule type" value="Genomic_DNA"/>
</dbReference>
<keyword evidence="6 9" id="KW-0326">Glycosidase</keyword>
<dbReference type="EC" id="3.2.1.4" evidence="3"/>
<proteinExistence type="inferred from homology"/>
<dbReference type="InterPro" id="IPR002037">
    <property type="entry name" value="Glyco_hydro_8"/>
</dbReference>
<evidence type="ECO:0000256" key="2">
    <source>
        <dbReference type="ARBA" id="ARBA00009209"/>
    </source>
</evidence>
<dbReference type="InterPro" id="IPR008928">
    <property type="entry name" value="6-hairpin_glycosidase_sf"/>
</dbReference>
<comment type="catalytic activity">
    <reaction evidence="1">
        <text>Endohydrolysis of (1-&gt;4)-beta-D-glucosidic linkages in cellulose, lichenin and cereal beta-D-glucans.</text>
        <dbReference type="EC" id="3.2.1.4"/>
    </reaction>
</comment>
<keyword evidence="5" id="KW-0136">Cellulose degradation</keyword>
<dbReference type="Proteomes" id="UP000537592">
    <property type="component" value="Unassembled WGS sequence"/>
</dbReference>
<keyword evidence="7" id="KW-0624">Polysaccharide degradation</keyword>
<gene>
    <name evidence="9" type="ORF">FHS81_002245</name>
</gene>
<evidence type="ECO:0000256" key="1">
    <source>
        <dbReference type="ARBA" id="ARBA00000966"/>
    </source>
</evidence>
<evidence type="ECO:0000256" key="5">
    <source>
        <dbReference type="ARBA" id="ARBA00023001"/>
    </source>
</evidence>
<evidence type="ECO:0000256" key="7">
    <source>
        <dbReference type="ARBA" id="ARBA00023326"/>
    </source>
</evidence>
<evidence type="ECO:0000313" key="10">
    <source>
        <dbReference type="Proteomes" id="UP000537592"/>
    </source>
</evidence>
<evidence type="ECO:0000256" key="4">
    <source>
        <dbReference type="ARBA" id="ARBA00022801"/>
    </source>
</evidence>
<dbReference type="Pfam" id="PF01270">
    <property type="entry name" value="Glyco_hydro_8"/>
    <property type="match status" value="1"/>
</dbReference>
<dbReference type="SUPFAM" id="SSF48208">
    <property type="entry name" value="Six-hairpin glycosidases"/>
    <property type="match status" value="1"/>
</dbReference>
<comment type="similarity">
    <text evidence="2">Belongs to the glycosyl hydrolase 8 (cellulase D) family.</text>
</comment>
<dbReference type="InterPro" id="IPR012341">
    <property type="entry name" value="6hp_glycosidase-like_sf"/>
</dbReference>
<keyword evidence="10" id="KW-1185">Reference proteome</keyword>
<reference evidence="9 10" key="1">
    <citation type="submission" date="2020-08" db="EMBL/GenBank/DDBJ databases">
        <title>Genomic Encyclopedia of Type Strains, Phase IV (KMG-IV): sequencing the most valuable type-strain genomes for metagenomic binning, comparative biology and taxonomic classification.</title>
        <authorList>
            <person name="Goeker M."/>
        </authorList>
    </citation>
    <scope>NUCLEOTIDE SEQUENCE [LARGE SCALE GENOMIC DNA]</scope>
    <source>
        <strain evidence="9 10">DSM 28760</strain>
    </source>
</reference>
<dbReference type="AlphaFoldDB" id="A0A7W5Z543"/>
<keyword evidence="4 9" id="KW-0378">Hydrolase</keyword>
<dbReference type="PRINTS" id="PR00735">
    <property type="entry name" value="GLHYDRLASE8"/>
</dbReference>
<evidence type="ECO:0000256" key="3">
    <source>
        <dbReference type="ARBA" id="ARBA00012601"/>
    </source>
</evidence>
<dbReference type="Gene3D" id="1.50.10.10">
    <property type="match status" value="1"/>
</dbReference>
<evidence type="ECO:0000256" key="6">
    <source>
        <dbReference type="ARBA" id="ARBA00023295"/>
    </source>
</evidence>
<evidence type="ECO:0000256" key="8">
    <source>
        <dbReference type="SAM" id="SignalP"/>
    </source>
</evidence>
<organism evidence="9 10">
    <name type="scientific">Pseudochelatococcus contaminans</name>
    <dbReference type="NCBI Taxonomy" id="1538103"/>
    <lineage>
        <taxon>Bacteria</taxon>
        <taxon>Pseudomonadati</taxon>
        <taxon>Pseudomonadota</taxon>
        <taxon>Alphaproteobacteria</taxon>
        <taxon>Hyphomicrobiales</taxon>
        <taxon>Chelatococcaceae</taxon>
        <taxon>Pseudochelatococcus</taxon>
    </lineage>
</organism>
<feature type="signal peptide" evidence="8">
    <location>
        <begin position="1"/>
        <end position="23"/>
    </location>
</feature>
<feature type="chain" id="PRO_5031298247" description="cellulase" evidence="8">
    <location>
        <begin position="24"/>
        <end position="365"/>
    </location>
</feature>
<dbReference type="RefSeq" id="WP_183752949.1">
    <property type="nucleotide sequence ID" value="NZ_JACICC010000005.1"/>
</dbReference>
<protein>
    <recommendedName>
        <fullName evidence="3">cellulase</fullName>
        <ecNumber evidence="3">3.2.1.4</ecNumber>
    </recommendedName>
</protein>
<keyword evidence="7" id="KW-0119">Carbohydrate metabolism</keyword>